<dbReference type="InterPro" id="IPR004753">
    <property type="entry name" value="MreB"/>
</dbReference>
<protein>
    <recommendedName>
        <fullName evidence="6">Cell shape-determining protein MreB</fullName>
    </recommendedName>
</protein>
<dbReference type="GO" id="GO:0005737">
    <property type="term" value="C:cytoplasm"/>
    <property type="evidence" value="ECO:0007669"/>
    <property type="project" value="UniProtKB-SubCell"/>
</dbReference>
<keyword evidence="1 6" id="KW-0963">Cytoplasm</keyword>
<dbReference type="SUPFAM" id="SSF53067">
    <property type="entry name" value="Actin-like ATPase domain"/>
    <property type="match status" value="2"/>
</dbReference>
<dbReference type="GO" id="GO:0005524">
    <property type="term" value="F:ATP binding"/>
    <property type="evidence" value="ECO:0007669"/>
    <property type="project" value="UniProtKB-KW"/>
</dbReference>
<evidence type="ECO:0000313" key="8">
    <source>
        <dbReference type="Proteomes" id="UP000215027"/>
    </source>
</evidence>
<proteinExistence type="inferred from homology"/>
<feature type="binding site" evidence="6">
    <location>
        <begin position="168"/>
        <end position="170"/>
    </location>
    <ligand>
        <name>ATP</name>
        <dbReference type="ChEBI" id="CHEBI:30616"/>
    </ligand>
</feature>
<dbReference type="GO" id="GO:0008360">
    <property type="term" value="P:regulation of cell shape"/>
    <property type="evidence" value="ECO:0007669"/>
    <property type="project" value="UniProtKB-UniRule"/>
</dbReference>
<evidence type="ECO:0000256" key="5">
    <source>
        <dbReference type="ARBA" id="ARBA00023458"/>
    </source>
</evidence>
<keyword evidence="8" id="KW-1185">Reference proteome</keyword>
<dbReference type="Proteomes" id="UP000215027">
    <property type="component" value="Chromosome I"/>
</dbReference>
<feature type="binding site" evidence="6">
    <location>
        <begin position="22"/>
        <end position="24"/>
    </location>
    <ligand>
        <name>ATP</name>
        <dbReference type="ChEBI" id="CHEBI:30616"/>
    </ligand>
</feature>
<feature type="binding site" evidence="6">
    <location>
        <begin position="296"/>
        <end position="299"/>
    </location>
    <ligand>
        <name>ATP</name>
        <dbReference type="ChEBI" id="CHEBI:30616"/>
    </ligand>
</feature>
<dbReference type="HAMAP" id="MF_02207">
    <property type="entry name" value="MreB"/>
    <property type="match status" value="1"/>
</dbReference>
<reference evidence="7" key="1">
    <citation type="submission" date="2016-01" db="EMBL/GenBank/DDBJ databases">
        <authorList>
            <person name="Mcilroy J.S."/>
            <person name="Karst M S."/>
            <person name="Albertsen M."/>
        </authorList>
    </citation>
    <scope>NUCLEOTIDE SEQUENCE</scope>
    <source>
        <strain evidence="7">Cfx-K</strain>
    </source>
</reference>
<comment type="subunit">
    <text evidence="6">Forms polymers.</text>
</comment>
<organism evidence="7 8">
    <name type="scientific">Candidatus Promineifilum breve</name>
    <dbReference type="NCBI Taxonomy" id="1806508"/>
    <lineage>
        <taxon>Bacteria</taxon>
        <taxon>Bacillati</taxon>
        <taxon>Chloroflexota</taxon>
        <taxon>Ardenticatenia</taxon>
        <taxon>Candidatus Promineifilales</taxon>
        <taxon>Candidatus Promineifilaceae</taxon>
        <taxon>Candidatus Promineifilum</taxon>
    </lineage>
</organism>
<evidence type="ECO:0000256" key="3">
    <source>
        <dbReference type="ARBA" id="ARBA00022840"/>
    </source>
</evidence>
<keyword evidence="4 6" id="KW-0133">Cell shape</keyword>
<dbReference type="PANTHER" id="PTHR42749">
    <property type="entry name" value="CELL SHAPE-DETERMINING PROTEIN MREB"/>
    <property type="match status" value="1"/>
</dbReference>
<comment type="subcellular location">
    <subcellularLocation>
        <location evidence="6">Cytoplasm</location>
    </subcellularLocation>
    <text evidence="6">Membrane-associated.</text>
</comment>
<dbReference type="Gene3D" id="3.30.420.40">
    <property type="match status" value="2"/>
</dbReference>
<dbReference type="PRINTS" id="PR01652">
    <property type="entry name" value="SHAPEPROTEIN"/>
</dbReference>
<name>A0A170PI20_9CHLR</name>
<dbReference type="EMBL" id="LN890655">
    <property type="protein sequence ID" value="CUS04603.2"/>
    <property type="molecule type" value="Genomic_DNA"/>
</dbReference>
<evidence type="ECO:0000256" key="2">
    <source>
        <dbReference type="ARBA" id="ARBA00022741"/>
    </source>
</evidence>
<dbReference type="InterPro" id="IPR056546">
    <property type="entry name" value="MreB_MamK-like"/>
</dbReference>
<evidence type="ECO:0000313" key="7">
    <source>
        <dbReference type="EMBL" id="CUS04603.2"/>
    </source>
</evidence>
<dbReference type="NCBIfam" id="TIGR00904">
    <property type="entry name" value="mreB"/>
    <property type="match status" value="1"/>
</dbReference>
<sequence>MFRPLDWLLGVFSLDIGIDLGTANTLVAIRDKGIVINEPSWVAINKRTRRPLAIGAEAREMVGRTPGDIVAIRPLRDGVISEFEITEAMLKYFIDKAHEQMLVPFPRPRVVVGVPSGVTEVEKRAVYDATISAGAREAYLIEEPMAAAIGSGLPIIESRGSMIVDIGGGTTEVAVFAMGGIVVSRSIRVAGDEMDEDIIGYIRNKYNLLIGERMAERSKIAIGSAFPLPEEKTMSIRGRNLITGLPQVVEVSSIELREAMSPSINIIVDTVLDALDETPPELVSDLIETGVCLAGGGALIQGLADRLEDAVKMRVWVAEDAMTCVARGAGRVLEDLDNYQRVLVGLHRGSTRH</sequence>
<accession>A0A170PI20</accession>
<dbReference type="Pfam" id="PF06723">
    <property type="entry name" value="MreB_Mbl"/>
    <property type="match status" value="1"/>
</dbReference>
<gene>
    <name evidence="6 7" type="primary">mreB</name>
    <name evidence="7" type="ORF">CFX0092_A2725</name>
</gene>
<dbReference type="InterPro" id="IPR043129">
    <property type="entry name" value="ATPase_NBD"/>
</dbReference>
<evidence type="ECO:0000256" key="1">
    <source>
        <dbReference type="ARBA" id="ARBA00022490"/>
    </source>
</evidence>
<comment type="similarity">
    <text evidence="5 6">Belongs to the FtsA/MreB family.</text>
</comment>
<dbReference type="NCBIfam" id="NF010539">
    <property type="entry name" value="PRK13927.1"/>
    <property type="match status" value="1"/>
</dbReference>
<dbReference type="CDD" id="cd10225">
    <property type="entry name" value="ASKHA_NBD_MreB-like"/>
    <property type="match status" value="1"/>
</dbReference>
<evidence type="ECO:0000256" key="6">
    <source>
        <dbReference type="HAMAP-Rule" id="MF_02207"/>
    </source>
</evidence>
<keyword evidence="2 6" id="KW-0547">Nucleotide-binding</keyword>
<evidence type="ECO:0000256" key="4">
    <source>
        <dbReference type="ARBA" id="ARBA00022960"/>
    </source>
</evidence>
<comment type="caution">
    <text evidence="6">Lacks conserved residue(s) required for the propagation of feature annotation.</text>
</comment>
<dbReference type="AlphaFoldDB" id="A0A170PI20"/>
<dbReference type="GO" id="GO:0000902">
    <property type="term" value="P:cell morphogenesis"/>
    <property type="evidence" value="ECO:0007669"/>
    <property type="project" value="InterPro"/>
</dbReference>
<keyword evidence="3 6" id="KW-0067">ATP-binding</keyword>
<dbReference type="RefSeq" id="WP_095043918.1">
    <property type="nucleotide sequence ID" value="NZ_LN890655.1"/>
</dbReference>
<comment type="function">
    <text evidence="6">Forms membrane-associated dynamic filaments that are essential for cell shape determination. Acts by regulating cell wall synthesis and cell elongation, and thus cell shape. A feedback loop between cell geometry and MreB localization may maintain elongated cell shape by targeting cell wall growth to regions of negative cell wall curvature.</text>
</comment>
<dbReference type="KEGG" id="pbf:CFX0092_A2725"/>
<dbReference type="PANTHER" id="PTHR42749:SF1">
    <property type="entry name" value="CELL SHAPE-DETERMINING PROTEIN MREB"/>
    <property type="match status" value="1"/>
</dbReference>